<dbReference type="STRING" id="1192197.JBW_00642"/>
<accession>I8TRZ1</accession>
<dbReference type="Gene3D" id="3.90.550.10">
    <property type="entry name" value="Spore Coat Polysaccharide Biosynthesis Protein SpsA, Chain A"/>
    <property type="match status" value="1"/>
</dbReference>
<dbReference type="Proteomes" id="UP000005361">
    <property type="component" value="Chromosome"/>
</dbReference>
<reference evidence="2" key="2">
    <citation type="submission" date="2015-02" db="EMBL/GenBank/DDBJ databases">
        <title>Complete Genome Sequence of Pelosinus fermentans JBW45.</title>
        <authorList>
            <person name="De Leon K.B."/>
            <person name="Utturkar S.M."/>
            <person name="Camilleri L.B."/>
            <person name="Arkin A.P."/>
            <person name="Fields M.W."/>
            <person name="Brown S.D."/>
            <person name="Wall J.D."/>
        </authorList>
    </citation>
    <scope>NUCLEOTIDE SEQUENCE [LARGE SCALE GENOMIC DNA]</scope>
    <source>
        <strain evidence="2">JBW45</strain>
    </source>
</reference>
<dbReference type="RefSeq" id="WP_007959026.1">
    <property type="nucleotide sequence ID" value="NZ_CP010978.1"/>
</dbReference>
<sequence length="291" mass="34578">MINFRSVPIFIVSYNRLICLQLLIAKLEKDGYTNLIIVDNASTNKSLLDYLHSLPYKVHFLEKNYGHLVLWESRLFEDIINSTYYVLTDPDVIPIDECPSDYVEHFYDILKLYPEKTKVGFSLKIDDLPEHNPNKYDLIRWESFFYENKLSQKPLYYDADVDTTFALYRPGYPKHFYNAIRTGFPYTARHLGWYTDTENLSDEDELYFKSANSSFSSYDDSAISQIRNSTIKKIAEKQENFSLYKLIKRVIKLERLTNTTFGEIFRITFFLLSKKIRQHYKCVRRKSIIQE</sequence>
<dbReference type="EMBL" id="CP010978">
    <property type="protein sequence ID" value="AJQ25994.1"/>
    <property type="molecule type" value="Genomic_DNA"/>
</dbReference>
<protein>
    <recommendedName>
        <fullName evidence="3">Glycosyl transferase family 2</fullName>
    </recommendedName>
</protein>
<dbReference type="HOGENOM" id="CLU_079286_1_0_9"/>
<evidence type="ECO:0000313" key="2">
    <source>
        <dbReference type="Proteomes" id="UP000005361"/>
    </source>
</evidence>
<proteinExistence type="predicted"/>
<evidence type="ECO:0000313" key="1">
    <source>
        <dbReference type="EMBL" id="AJQ25994.1"/>
    </source>
</evidence>
<dbReference type="SUPFAM" id="SSF53448">
    <property type="entry name" value="Nucleotide-diphospho-sugar transferases"/>
    <property type="match status" value="1"/>
</dbReference>
<organism evidence="1 2">
    <name type="scientific">Pelosinus fermentans JBW45</name>
    <dbReference type="NCBI Taxonomy" id="1192197"/>
    <lineage>
        <taxon>Bacteria</taxon>
        <taxon>Bacillati</taxon>
        <taxon>Bacillota</taxon>
        <taxon>Negativicutes</taxon>
        <taxon>Selenomonadales</taxon>
        <taxon>Sporomusaceae</taxon>
        <taxon>Pelosinus</taxon>
    </lineage>
</organism>
<reference evidence="1 2" key="1">
    <citation type="journal article" date="2015" name="Genome Announc.">
        <title>Complete Genome Sequence of Pelosinus fermentans JBW45, a Member of a Remarkably Competitive Group of Negativicutes in the Firmicutes Phylum.</title>
        <authorList>
            <person name="De Leon K.B."/>
            <person name="Utturkar S.M."/>
            <person name="Camilleri L.B."/>
            <person name="Elias D.A."/>
            <person name="Arkin A.P."/>
            <person name="Fields M.W."/>
            <person name="Brown S.D."/>
            <person name="Wall J.D."/>
        </authorList>
    </citation>
    <scope>NUCLEOTIDE SEQUENCE [LARGE SCALE GENOMIC DNA]</scope>
    <source>
        <strain evidence="1 2">JBW45</strain>
    </source>
</reference>
<evidence type="ECO:0008006" key="3">
    <source>
        <dbReference type="Google" id="ProtNLM"/>
    </source>
</evidence>
<name>I8TRZ1_9FIRM</name>
<dbReference type="InterPro" id="IPR029044">
    <property type="entry name" value="Nucleotide-diphossugar_trans"/>
</dbReference>
<dbReference type="KEGG" id="pft:JBW_00642"/>
<gene>
    <name evidence="1" type="ORF">JBW_00642</name>
</gene>
<dbReference type="OrthoDB" id="1666251at2"/>
<dbReference type="AlphaFoldDB" id="I8TRZ1"/>